<name>A0A5C7S3X6_THASP</name>
<dbReference type="Proteomes" id="UP000321192">
    <property type="component" value="Unassembled WGS sequence"/>
</dbReference>
<gene>
    <name evidence="1" type="ORF">E6Q80_23530</name>
</gene>
<evidence type="ECO:0008006" key="3">
    <source>
        <dbReference type="Google" id="ProtNLM"/>
    </source>
</evidence>
<accession>A0A5C7S3X6</accession>
<evidence type="ECO:0000313" key="2">
    <source>
        <dbReference type="Proteomes" id="UP000321192"/>
    </source>
</evidence>
<dbReference type="EMBL" id="SSFD01000400">
    <property type="protein sequence ID" value="TXH78119.1"/>
    <property type="molecule type" value="Genomic_DNA"/>
</dbReference>
<protein>
    <recommendedName>
        <fullName evidence="3">SPOR domain-containing protein</fullName>
    </recommendedName>
</protein>
<dbReference type="RefSeq" id="WP_004311849.1">
    <property type="nucleotide sequence ID" value="NZ_JAKLLK010000002.1"/>
</dbReference>
<reference evidence="1 2" key="1">
    <citation type="submission" date="2018-09" db="EMBL/GenBank/DDBJ databases">
        <title>Metagenome Assembled Genomes from an Advanced Water Purification Facility.</title>
        <authorList>
            <person name="Stamps B.W."/>
            <person name="Spear J.R."/>
        </authorList>
    </citation>
    <scope>NUCLEOTIDE SEQUENCE [LARGE SCALE GENOMIC DNA]</scope>
    <source>
        <strain evidence="1">Bin_27_1</strain>
    </source>
</reference>
<proteinExistence type="predicted"/>
<organism evidence="1 2">
    <name type="scientific">Thauera aminoaromatica</name>
    <dbReference type="NCBI Taxonomy" id="164330"/>
    <lineage>
        <taxon>Bacteria</taxon>
        <taxon>Pseudomonadati</taxon>
        <taxon>Pseudomonadota</taxon>
        <taxon>Betaproteobacteria</taxon>
        <taxon>Rhodocyclales</taxon>
        <taxon>Zoogloeaceae</taxon>
        <taxon>Thauera</taxon>
    </lineage>
</organism>
<sequence length="66" mass="7327">MTENARAAEPIAGWALWRLDDNGNRFVVAVFAHREEAEAAAYAFEAHGHKQTYWVEAVGDRGCPPV</sequence>
<comment type="caution">
    <text evidence="1">The sequence shown here is derived from an EMBL/GenBank/DDBJ whole genome shotgun (WGS) entry which is preliminary data.</text>
</comment>
<evidence type="ECO:0000313" key="1">
    <source>
        <dbReference type="EMBL" id="TXH78119.1"/>
    </source>
</evidence>
<dbReference type="AlphaFoldDB" id="A0A5C7S3X6"/>